<evidence type="ECO:0000313" key="3">
    <source>
        <dbReference type="Proteomes" id="UP000291286"/>
    </source>
</evidence>
<dbReference type="AlphaFoldDB" id="A0A4Q8L9Y0"/>
<dbReference type="PANTHER" id="PTHR33608">
    <property type="entry name" value="BLL2464 PROTEIN"/>
    <property type="match status" value="1"/>
</dbReference>
<evidence type="ECO:0000313" key="2">
    <source>
        <dbReference type="EMBL" id="TAA24746.1"/>
    </source>
</evidence>
<dbReference type="PANTHER" id="PTHR33608:SF3">
    <property type="entry name" value="SLR2013 PROTEIN"/>
    <property type="match status" value="1"/>
</dbReference>
<comment type="caution">
    <text evidence="2">The sequence shown here is derived from an EMBL/GenBank/DDBJ whole genome shotgun (WGS) entry which is preliminary data.</text>
</comment>
<feature type="domain" description="DUF58" evidence="1">
    <location>
        <begin position="195"/>
        <end position="379"/>
    </location>
</feature>
<dbReference type="Pfam" id="PF01882">
    <property type="entry name" value="DUF58"/>
    <property type="match status" value="1"/>
</dbReference>
<reference evidence="2 3" key="1">
    <citation type="submission" date="2019-02" db="EMBL/GenBank/DDBJ databases">
        <title>WGS of Pseudoxanthomonas species novum from clinical isolates.</title>
        <authorList>
            <person name="Bernier A.-M."/>
            <person name="Bernard K."/>
            <person name="Vachon A."/>
        </authorList>
    </citation>
    <scope>NUCLEOTIDE SEQUENCE [LARGE SCALE GENOMIC DNA]</scope>
    <source>
        <strain evidence="2 3">NML171202</strain>
    </source>
</reference>
<proteinExistence type="predicted"/>
<dbReference type="RefSeq" id="WP_130521630.1">
    <property type="nucleotide sequence ID" value="NZ_SHMA01000011.1"/>
</dbReference>
<sequence length="433" mass="47528">MRPAAPLIALLCAWGLSGLAVLFAELPLTAWKGIGMAIAGLALLDALLLWRLPAPQVQRRVPEALALDLPREVQLTLASPGRTQRVEVFDLHPGAWPSQGLPRALRLARDATATFAYTLRPIARGDAWFAGVQLRLASPLRLWKQARVVGAPQAVRVYPDFAPLARLALFSADQASRLVGAHLKRRRGEGTDFNQMREYRVGDSLRQIDWKATSRAGKLISREYQDEKNQQLVLVLDTGRRMLAREDGLAHFDHALNAALVVAYLALRQGDAAGLLSTGEQPRWVPPRRGMAGIDTLLRAAYDLQPSATACDYLAMASELSARQRRRALVMLVTNVRDEDIEDLLAAVHLLRRRHLVCVASLREAELDQALQAEVTDLSGAIQAGAVARYLDQRAAAHEALRGHGVMVLDVTTAQLPGALVERYLAVKREGLL</sequence>
<organism evidence="2 3">
    <name type="scientific">Pseudoxanthomonas winnipegensis</name>
    <dbReference type="NCBI Taxonomy" id="2480810"/>
    <lineage>
        <taxon>Bacteria</taxon>
        <taxon>Pseudomonadati</taxon>
        <taxon>Pseudomonadota</taxon>
        <taxon>Gammaproteobacteria</taxon>
        <taxon>Lysobacterales</taxon>
        <taxon>Lysobacteraceae</taxon>
        <taxon>Pseudoxanthomonas</taxon>
    </lineage>
</organism>
<dbReference type="InterPro" id="IPR002881">
    <property type="entry name" value="DUF58"/>
</dbReference>
<evidence type="ECO:0000259" key="1">
    <source>
        <dbReference type="Pfam" id="PF01882"/>
    </source>
</evidence>
<dbReference type="EMBL" id="SHMB01000011">
    <property type="protein sequence ID" value="TAA24746.1"/>
    <property type="molecule type" value="Genomic_DNA"/>
</dbReference>
<name>A0A4Q8L9Y0_9GAMM</name>
<protein>
    <submittedName>
        <fullName evidence="2">DUF58 domain-containing protein</fullName>
    </submittedName>
</protein>
<gene>
    <name evidence="2" type="ORF">EA661_18820</name>
</gene>
<accession>A0A4Q8L9Y0</accession>
<dbReference type="Proteomes" id="UP000291286">
    <property type="component" value="Unassembled WGS sequence"/>
</dbReference>